<comment type="caution">
    <text evidence="2">The sequence shown here is derived from an EMBL/GenBank/DDBJ whole genome shotgun (WGS) entry which is preliminary data.</text>
</comment>
<dbReference type="Gene3D" id="3.40.50.720">
    <property type="entry name" value="NAD(P)-binding Rossmann-like Domain"/>
    <property type="match status" value="1"/>
</dbReference>
<dbReference type="Gene3D" id="3.90.180.10">
    <property type="entry name" value="Medium-chain alcohol dehydrogenases, catalytic domain"/>
    <property type="match status" value="1"/>
</dbReference>
<reference evidence="3" key="1">
    <citation type="journal article" date="2015" name="Genome Announc.">
        <title>Draft whole-genome sequence of the biocontrol agent Trichoderma harzianum T6776.</title>
        <authorList>
            <person name="Baroncelli R."/>
            <person name="Piaggeschi G."/>
            <person name="Fiorini L."/>
            <person name="Bertolini E."/>
            <person name="Zapparata A."/>
            <person name="Pe M.E."/>
            <person name="Sarrocco S."/>
            <person name="Vannacci G."/>
        </authorList>
    </citation>
    <scope>NUCLEOTIDE SEQUENCE [LARGE SCALE GENOMIC DNA]</scope>
    <source>
        <strain evidence="3">T6776</strain>
    </source>
</reference>
<name>A0A0F9ZY93_TRIHA</name>
<evidence type="ECO:0000313" key="3">
    <source>
        <dbReference type="Proteomes" id="UP000034112"/>
    </source>
</evidence>
<accession>A0A0F9ZY93</accession>
<dbReference type="Pfam" id="PF13602">
    <property type="entry name" value="ADH_zinc_N_2"/>
    <property type="match status" value="1"/>
</dbReference>
<gene>
    <name evidence="2" type="ORF">THAR02_02929</name>
</gene>
<protein>
    <recommendedName>
        <fullName evidence="1">Enoyl reductase (ER) domain-containing protein</fullName>
    </recommendedName>
</protein>
<dbReference type="OMA" id="HADFNFD"/>
<dbReference type="SUPFAM" id="SSF51735">
    <property type="entry name" value="NAD(P)-binding Rossmann-fold domains"/>
    <property type="match status" value="1"/>
</dbReference>
<proteinExistence type="predicted"/>
<dbReference type="InterPro" id="IPR020843">
    <property type="entry name" value="ER"/>
</dbReference>
<dbReference type="EMBL" id="JOKZ01000062">
    <property type="protein sequence ID" value="KKP04992.1"/>
    <property type="molecule type" value="Genomic_DNA"/>
</dbReference>
<dbReference type="PANTHER" id="PTHR43482:SF4">
    <property type="entry name" value="ALCOHOL DEHYDROGENASE, PUTATIVE (AFU_ORTHOLOGUE AFUA_7G06260)-RELATED"/>
    <property type="match status" value="1"/>
</dbReference>
<dbReference type="OrthoDB" id="3509362at2759"/>
<evidence type="ECO:0000259" key="1">
    <source>
        <dbReference type="SMART" id="SM00829"/>
    </source>
</evidence>
<dbReference type="InterPro" id="IPR052585">
    <property type="entry name" value="Lipid_raft_assoc_Zn_ADH"/>
</dbReference>
<dbReference type="SUPFAM" id="SSF50129">
    <property type="entry name" value="GroES-like"/>
    <property type="match status" value="1"/>
</dbReference>
<feature type="domain" description="Enoyl reductase (ER)" evidence="1">
    <location>
        <begin position="9"/>
        <end position="313"/>
    </location>
</feature>
<dbReference type="AlphaFoldDB" id="A0A0F9ZY93"/>
<dbReference type="PANTHER" id="PTHR43482">
    <property type="entry name" value="PROTEIN AST1-RELATED"/>
    <property type="match status" value="1"/>
</dbReference>
<sequence length="320" mass="34930">MMKAVEVLGTKANPEVTLNPAVPKPSPKNGEILIKVHAAGLTGDEITWWELWEHPIRIPGHDISGEVAELGPNYKGDLKVGDEVYSMIHGWRGLGQAEYAIVESDEVARKPKSLSHAQASALPIPLLTAWESIFERANLQKGQKVLVTGASGAVGVIVVQMASRLAGAEVVALSSAQHHDSLRALGASQLVDYNTPNWEDTITDVDVVIDTVGNPVLAKTWKTVKSHGRIITVGQPPAAWEYGKGRPEELDDFPNVKWLFFVVTPKTETLDKVARLLDEGTIKPIAIEIFPLDKVVQAHKHASIRNRKGKVVIEFVPEKN</sequence>
<organism evidence="2 3">
    <name type="scientific">Trichoderma harzianum</name>
    <name type="common">Hypocrea lixii</name>
    <dbReference type="NCBI Taxonomy" id="5544"/>
    <lineage>
        <taxon>Eukaryota</taxon>
        <taxon>Fungi</taxon>
        <taxon>Dikarya</taxon>
        <taxon>Ascomycota</taxon>
        <taxon>Pezizomycotina</taxon>
        <taxon>Sordariomycetes</taxon>
        <taxon>Hypocreomycetidae</taxon>
        <taxon>Hypocreales</taxon>
        <taxon>Hypocreaceae</taxon>
        <taxon>Trichoderma</taxon>
    </lineage>
</organism>
<dbReference type="Pfam" id="PF08240">
    <property type="entry name" value="ADH_N"/>
    <property type="match status" value="1"/>
</dbReference>
<evidence type="ECO:0000313" key="2">
    <source>
        <dbReference type="EMBL" id="KKP04992.1"/>
    </source>
</evidence>
<dbReference type="SMART" id="SM00829">
    <property type="entry name" value="PKS_ER"/>
    <property type="match status" value="1"/>
</dbReference>
<dbReference type="InterPro" id="IPR011032">
    <property type="entry name" value="GroES-like_sf"/>
</dbReference>
<dbReference type="InterPro" id="IPR013154">
    <property type="entry name" value="ADH-like_N"/>
</dbReference>
<dbReference type="GO" id="GO:0016491">
    <property type="term" value="F:oxidoreductase activity"/>
    <property type="evidence" value="ECO:0007669"/>
    <property type="project" value="InterPro"/>
</dbReference>
<dbReference type="Proteomes" id="UP000034112">
    <property type="component" value="Unassembled WGS sequence"/>
</dbReference>
<dbReference type="CDD" id="cd05289">
    <property type="entry name" value="MDR_like_2"/>
    <property type="match status" value="1"/>
</dbReference>
<dbReference type="InterPro" id="IPR036291">
    <property type="entry name" value="NAD(P)-bd_dom_sf"/>
</dbReference>